<proteinExistence type="predicted"/>
<feature type="non-terminal residue" evidence="1">
    <location>
        <position position="115"/>
    </location>
</feature>
<reference evidence="1" key="1">
    <citation type="submission" date="2022-03" db="EMBL/GenBank/DDBJ databases">
        <authorList>
            <person name="Martin C."/>
        </authorList>
    </citation>
    <scope>NUCLEOTIDE SEQUENCE</scope>
</reference>
<dbReference type="EMBL" id="CAIIXF020000003">
    <property type="protein sequence ID" value="CAH1778501.1"/>
    <property type="molecule type" value="Genomic_DNA"/>
</dbReference>
<evidence type="ECO:0000313" key="1">
    <source>
        <dbReference type="EMBL" id="CAH1778501.1"/>
    </source>
</evidence>
<keyword evidence="2" id="KW-1185">Reference proteome</keyword>
<gene>
    <name evidence="1" type="ORF">OFUS_LOCUS5410</name>
</gene>
<feature type="non-terminal residue" evidence="1">
    <location>
        <position position="1"/>
    </location>
</feature>
<name>A0A8S4NBH2_OWEFU</name>
<accession>A0A8S4NBH2</accession>
<dbReference type="OrthoDB" id="5952546at2759"/>
<protein>
    <submittedName>
        <fullName evidence="1">Uncharacterized protein</fullName>
    </submittedName>
</protein>
<evidence type="ECO:0000313" key="2">
    <source>
        <dbReference type="Proteomes" id="UP000749559"/>
    </source>
</evidence>
<dbReference type="Proteomes" id="UP000749559">
    <property type="component" value="Unassembled WGS sequence"/>
</dbReference>
<sequence length="115" mass="13502">AIQQHDSLKNYRILPFKVIEDNFDLTVIPNYITMLNQPIQHHWWLHIALEKGITAPHLPSDRLTRNILDVPNCEFIPSVAECQELEHNMAFHVAQVLTKRIPFFKQFAEQIPNHI</sequence>
<comment type="caution">
    <text evidence="1">The sequence shown here is derived from an EMBL/GenBank/DDBJ whole genome shotgun (WGS) entry which is preliminary data.</text>
</comment>
<organism evidence="1 2">
    <name type="scientific">Owenia fusiformis</name>
    <name type="common">Polychaete worm</name>
    <dbReference type="NCBI Taxonomy" id="6347"/>
    <lineage>
        <taxon>Eukaryota</taxon>
        <taxon>Metazoa</taxon>
        <taxon>Spiralia</taxon>
        <taxon>Lophotrochozoa</taxon>
        <taxon>Annelida</taxon>
        <taxon>Polychaeta</taxon>
        <taxon>Sedentaria</taxon>
        <taxon>Canalipalpata</taxon>
        <taxon>Sabellida</taxon>
        <taxon>Oweniida</taxon>
        <taxon>Oweniidae</taxon>
        <taxon>Owenia</taxon>
    </lineage>
</organism>
<dbReference type="AlphaFoldDB" id="A0A8S4NBH2"/>